<protein>
    <submittedName>
        <fullName evidence="2">Uncharacterized protein</fullName>
    </submittedName>
</protein>
<accession>A0A1F5Q874</accession>
<feature type="transmembrane region" description="Helical" evidence="1">
    <location>
        <begin position="12"/>
        <end position="34"/>
    </location>
</feature>
<keyword evidence="1" id="KW-1133">Transmembrane helix</keyword>
<evidence type="ECO:0000313" key="3">
    <source>
        <dbReference type="Proteomes" id="UP000177235"/>
    </source>
</evidence>
<feature type="transmembrane region" description="Helical" evidence="1">
    <location>
        <begin position="54"/>
        <end position="84"/>
    </location>
</feature>
<reference evidence="2 3" key="1">
    <citation type="journal article" date="2016" name="Nat. Commun.">
        <title>Thousands of microbial genomes shed light on interconnected biogeochemical processes in an aquifer system.</title>
        <authorList>
            <person name="Anantharaman K."/>
            <person name="Brown C.T."/>
            <person name="Hug L.A."/>
            <person name="Sharon I."/>
            <person name="Castelle C.J."/>
            <person name="Probst A.J."/>
            <person name="Thomas B.C."/>
            <person name="Singh A."/>
            <person name="Wilkins M.J."/>
            <person name="Karaoz U."/>
            <person name="Brodie E.L."/>
            <person name="Williams K.H."/>
            <person name="Hubbard S.S."/>
            <person name="Banfield J.F."/>
        </authorList>
    </citation>
    <scope>NUCLEOTIDE SEQUENCE [LARGE SCALE GENOMIC DNA]</scope>
</reference>
<gene>
    <name evidence="2" type="ORF">A3J05_02325</name>
</gene>
<sequence length="101" mass="11563">MDPHLEQYTLKQMIAVLIIFLAVFLTFSFLYSYLNLPDDAALIEFAEKYYATHGYSTVFIAAIVEGLLLVNWMLVGLIAALILWRIIKYFRQPKISGRTAA</sequence>
<evidence type="ECO:0000256" key="1">
    <source>
        <dbReference type="SAM" id="Phobius"/>
    </source>
</evidence>
<dbReference type="Proteomes" id="UP000177235">
    <property type="component" value="Unassembled WGS sequence"/>
</dbReference>
<dbReference type="AlphaFoldDB" id="A0A1F5Q874"/>
<dbReference type="EMBL" id="MFFF01000034">
    <property type="protein sequence ID" value="OGE98389.1"/>
    <property type="molecule type" value="Genomic_DNA"/>
</dbReference>
<organism evidence="2 3">
    <name type="scientific">Candidatus Doudnabacteria bacterium RIFCSPLOWO2_02_FULL_48_13</name>
    <dbReference type="NCBI Taxonomy" id="1817845"/>
    <lineage>
        <taxon>Bacteria</taxon>
        <taxon>Candidatus Doudnaibacteriota</taxon>
    </lineage>
</organism>
<evidence type="ECO:0000313" key="2">
    <source>
        <dbReference type="EMBL" id="OGE98389.1"/>
    </source>
</evidence>
<proteinExistence type="predicted"/>
<comment type="caution">
    <text evidence="2">The sequence shown here is derived from an EMBL/GenBank/DDBJ whole genome shotgun (WGS) entry which is preliminary data.</text>
</comment>
<keyword evidence="1" id="KW-0472">Membrane</keyword>
<name>A0A1F5Q874_9BACT</name>
<keyword evidence="1" id="KW-0812">Transmembrane</keyword>